<sequence>MTQLLNARELKEHASIVELLSRLGHEPVKKYGKEHMYHSMLRDGDNGPSFSVDDKIGTWYDHGTGKGGNIIDLGLAYWPGLKFNEVIEKIQTACNISPVRKEHRPRLPVKAKNYVIEYVKPLGTHPAITGYLQGRGIFDLAKKHLSEVYYHVKDGQGGKKQFFAAGWKNESGSWEVRNKYFKGCLGQKTISFIQGDPKRVAVFEGFINYLSWLKDNPECGYSIIVLNTLSLLHEGIGRAKQFSFIDLYLDRDNSGFQATKQFLESLPYASDKSSVYEKFNDYNDKLIATLRTLPANDPFERNRRNLSV</sequence>
<dbReference type="SUPFAM" id="SSF57783">
    <property type="entry name" value="Zinc beta-ribbon"/>
    <property type="match status" value="1"/>
</dbReference>
<dbReference type="Proteomes" id="UP001589828">
    <property type="component" value="Unassembled WGS sequence"/>
</dbReference>
<dbReference type="Gene3D" id="3.90.580.10">
    <property type="entry name" value="Zinc finger, CHC2-type domain"/>
    <property type="match status" value="1"/>
</dbReference>
<name>A0ABV6L095_9SPHI</name>
<dbReference type="RefSeq" id="WP_377021009.1">
    <property type="nucleotide sequence ID" value="NZ_JBHLTS010000004.1"/>
</dbReference>
<evidence type="ECO:0000313" key="1">
    <source>
        <dbReference type="EMBL" id="MFC0513136.1"/>
    </source>
</evidence>
<protein>
    <recommendedName>
        <fullName evidence="3">Toprim domain-containing protein</fullName>
    </recommendedName>
</protein>
<proteinExistence type="predicted"/>
<evidence type="ECO:0008006" key="3">
    <source>
        <dbReference type="Google" id="ProtNLM"/>
    </source>
</evidence>
<dbReference type="InterPro" id="IPR036977">
    <property type="entry name" value="DNA_primase_Znf_CHC2"/>
</dbReference>
<reference evidence="1 2" key="1">
    <citation type="submission" date="2024-09" db="EMBL/GenBank/DDBJ databases">
        <authorList>
            <person name="Sun Q."/>
            <person name="Mori K."/>
        </authorList>
    </citation>
    <scope>NUCLEOTIDE SEQUENCE [LARGE SCALE GENOMIC DNA]</scope>
    <source>
        <strain evidence="1 2">NCAIM B.02415</strain>
    </source>
</reference>
<organism evidence="1 2">
    <name type="scientific">Mucilaginibacter angelicae</name>
    <dbReference type="NCBI Taxonomy" id="869718"/>
    <lineage>
        <taxon>Bacteria</taxon>
        <taxon>Pseudomonadati</taxon>
        <taxon>Bacteroidota</taxon>
        <taxon>Sphingobacteriia</taxon>
        <taxon>Sphingobacteriales</taxon>
        <taxon>Sphingobacteriaceae</taxon>
        <taxon>Mucilaginibacter</taxon>
    </lineage>
</organism>
<dbReference type="EMBL" id="JBHLTS010000004">
    <property type="protein sequence ID" value="MFC0513136.1"/>
    <property type="molecule type" value="Genomic_DNA"/>
</dbReference>
<gene>
    <name evidence="1" type="ORF">ACFFGT_02955</name>
</gene>
<comment type="caution">
    <text evidence="1">The sequence shown here is derived from an EMBL/GenBank/DDBJ whole genome shotgun (WGS) entry which is preliminary data.</text>
</comment>
<keyword evidence="2" id="KW-1185">Reference proteome</keyword>
<accession>A0ABV6L095</accession>
<evidence type="ECO:0000313" key="2">
    <source>
        <dbReference type="Proteomes" id="UP001589828"/>
    </source>
</evidence>